<accession>A0AAV1DYZ6</accession>
<evidence type="ECO:0000256" key="1">
    <source>
        <dbReference type="SAM" id="MobiDB-lite"/>
    </source>
</evidence>
<dbReference type="Proteomes" id="UP001161247">
    <property type="component" value="Chromosome 7"/>
</dbReference>
<gene>
    <name evidence="2" type="ORF">OLC1_LOCUS20132</name>
</gene>
<sequence>MASSLPSREGSRQDDRVSRWTRWRAQCHNVYHPRQRLHYGGGSSSSSRNHQPELNQYRCIEKTHMEGRILPSQCTCPIHESNRISNLSLVNPLPAQPPLPSVVQSTPPILPPRPPPPPQLVVQLIPPSPGTQVVHWFAIKPPNIM</sequence>
<proteinExistence type="predicted"/>
<evidence type="ECO:0000313" key="3">
    <source>
        <dbReference type="Proteomes" id="UP001161247"/>
    </source>
</evidence>
<evidence type="ECO:0000313" key="2">
    <source>
        <dbReference type="EMBL" id="CAI9113051.1"/>
    </source>
</evidence>
<name>A0AAV1DYZ6_OLDCO</name>
<organism evidence="2 3">
    <name type="scientific">Oldenlandia corymbosa var. corymbosa</name>
    <dbReference type="NCBI Taxonomy" id="529605"/>
    <lineage>
        <taxon>Eukaryota</taxon>
        <taxon>Viridiplantae</taxon>
        <taxon>Streptophyta</taxon>
        <taxon>Embryophyta</taxon>
        <taxon>Tracheophyta</taxon>
        <taxon>Spermatophyta</taxon>
        <taxon>Magnoliopsida</taxon>
        <taxon>eudicotyledons</taxon>
        <taxon>Gunneridae</taxon>
        <taxon>Pentapetalae</taxon>
        <taxon>asterids</taxon>
        <taxon>lamiids</taxon>
        <taxon>Gentianales</taxon>
        <taxon>Rubiaceae</taxon>
        <taxon>Rubioideae</taxon>
        <taxon>Spermacoceae</taxon>
        <taxon>Hedyotis-Oldenlandia complex</taxon>
        <taxon>Oldenlandia</taxon>
    </lineage>
</organism>
<dbReference type="EMBL" id="OX459124">
    <property type="protein sequence ID" value="CAI9113051.1"/>
    <property type="molecule type" value="Genomic_DNA"/>
</dbReference>
<keyword evidence="3" id="KW-1185">Reference proteome</keyword>
<feature type="region of interest" description="Disordered" evidence="1">
    <location>
        <begin position="34"/>
        <end position="54"/>
    </location>
</feature>
<dbReference type="AlphaFoldDB" id="A0AAV1DYZ6"/>
<feature type="compositionally biased region" description="Polar residues" evidence="1">
    <location>
        <begin position="44"/>
        <end position="54"/>
    </location>
</feature>
<reference evidence="2" key="1">
    <citation type="submission" date="2023-03" db="EMBL/GenBank/DDBJ databases">
        <authorList>
            <person name="Julca I."/>
        </authorList>
    </citation>
    <scope>NUCLEOTIDE SEQUENCE</scope>
</reference>
<protein>
    <submittedName>
        <fullName evidence="2">OLC1v1013578C1</fullName>
    </submittedName>
</protein>